<dbReference type="WBParaSite" id="nRc.2.0.1.t24009-RA">
    <property type="protein sequence ID" value="nRc.2.0.1.t24009-RA"/>
    <property type="gene ID" value="nRc.2.0.1.g24009"/>
</dbReference>
<keyword evidence="1" id="KW-1185">Reference proteome</keyword>
<sequence>MAAEAEAAREARAKVIAAEGEQKASKALREAAQSDSEFQIKLMAMVPRFILQLYAKVNFRSEKTATTNSHDDELPLPVPPVIKLADPETPTPPPPSPRLIKPPRMSMGTGKMMVELCSAAMLFNACKCRNWMATGDWEITSAASFSARLAFISPSAATTLALASRAASASAAMARRRLCQQFRTVYSVVDVINCGYGIGRPEK</sequence>
<evidence type="ECO:0000313" key="1">
    <source>
        <dbReference type="Proteomes" id="UP000887565"/>
    </source>
</evidence>
<accession>A0A915JC08</accession>
<evidence type="ECO:0000313" key="2">
    <source>
        <dbReference type="WBParaSite" id="nRc.2.0.1.t24009-RA"/>
    </source>
</evidence>
<dbReference type="AlphaFoldDB" id="A0A915JC08"/>
<organism evidence="1 2">
    <name type="scientific">Romanomermis culicivorax</name>
    <name type="common">Nematode worm</name>
    <dbReference type="NCBI Taxonomy" id="13658"/>
    <lineage>
        <taxon>Eukaryota</taxon>
        <taxon>Metazoa</taxon>
        <taxon>Ecdysozoa</taxon>
        <taxon>Nematoda</taxon>
        <taxon>Enoplea</taxon>
        <taxon>Dorylaimia</taxon>
        <taxon>Mermithida</taxon>
        <taxon>Mermithoidea</taxon>
        <taxon>Mermithidae</taxon>
        <taxon>Romanomermis</taxon>
    </lineage>
</organism>
<dbReference type="Gene3D" id="6.10.250.2090">
    <property type="match status" value="1"/>
</dbReference>
<proteinExistence type="predicted"/>
<dbReference type="Proteomes" id="UP000887565">
    <property type="component" value="Unplaced"/>
</dbReference>
<reference evidence="2" key="1">
    <citation type="submission" date="2022-11" db="UniProtKB">
        <authorList>
            <consortium name="WormBaseParasite"/>
        </authorList>
    </citation>
    <scope>IDENTIFICATION</scope>
</reference>
<name>A0A915JC08_ROMCU</name>
<protein>
    <submittedName>
        <fullName evidence="2">Uncharacterized protein</fullName>
    </submittedName>
</protein>